<organism evidence="2 3">
    <name type="scientific">Rubroshorea leprosula</name>
    <dbReference type="NCBI Taxonomy" id="152421"/>
    <lineage>
        <taxon>Eukaryota</taxon>
        <taxon>Viridiplantae</taxon>
        <taxon>Streptophyta</taxon>
        <taxon>Embryophyta</taxon>
        <taxon>Tracheophyta</taxon>
        <taxon>Spermatophyta</taxon>
        <taxon>Magnoliopsida</taxon>
        <taxon>eudicotyledons</taxon>
        <taxon>Gunneridae</taxon>
        <taxon>Pentapetalae</taxon>
        <taxon>rosids</taxon>
        <taxon>malvids</taxon>
        <taxon>Malvales</taxon>
        <taxon>Dipterocarpaceae</taxon>
        <taxon>Rubroshorea</taxon>
    </lineage>
</organism>
<accession>A0AAV5JXB4</accession>
<sequence>MEPSSWVVSNPSVGFRDEPTPGSSQNPGVGFALEPKCGVCREPSSQVHLRTEDEGIFGLGEKKMRKNRREAPAEVRKWSFRTLQRNDEKLSISKATIASNLSILRTNQGYHCGFYSPFHGNCTILKLCRPVQAHGPIPKLLGFGLVDHLASKGPSNYPYL</sequence>
<evidence type="ECO:0000313" key="3">
    <source>
        <dbReference type="Proteomes" id="UP001054252"/>
    </source>
</evidence>
<name>A0AAV5JXB4_9ROSI</name>
<keyword evidence="3" id="KW-1185">Reference proteome</keyword>
<dbReference type="AlphaFoldDB" id="A0AAV5JXB4"/>
<comment type="caution">
    <text evidence="2">The sequence shown here is derived from an EMBL/GenBank/DDBJ whole genome shotgun (WGS) entry which is preliminary data.</text>
</comment>
<feature type="compositionally biased region" description="Polar residues" evidence="1">
    <location>
        <begin position="1"/>
        <end position="12"/>
    </location>
</feature>
<proteinExistence type="predicted"/>
<feature type="region of interest" description="Disordered" evidence="1">
    <location>
        <begin position="1"/>
        <end position="28"/>
    </location>
</feature>
<evidence type="ECO:0000256" key="1">
    <source>
        <dbReference type="SAM" id="MobiDB-lite"/>
    </source>
</evidence>
<dbReference type="Proteomes" id="UP001054252">
    <property type="component" value="Unassembled WGS sequence"/>
</dbReference>
<protein>
    <submittedName>
        <fullName evidence="2">Uncharacterized protein</fullName>
    </submittedName>
</protein>
<reference evidence="2 3" key="1">
    <citation type="journal article" date="2021" name="Commun. Biol.">
        <title>The genome of Shorea leprosula (Dipterocarpaceae) highlights the ecological relevance of drought in aseasonal tropical rainforests.</title>
        <authorList>
            <person name="Ng K.K.S."/>
            <person name="Kobayashi M.J."/>
            <person name="Fawcett J.A."/>
            <person name="Hatakeyama M."/>
            <person name="Paape T."/>
            <person name="Ng C.H."/>
            <person name="Ang C.C."/>
            <person name="Tnah L.H."/>
            <person name="Lee C.T."/>
            <person name="Nishiyama T."/>
            <person name="Sese J."/>
            <person name="O'Brien M.J."/>
            <person name="Copetti D."/>
            <person name="Mohd Noor M.I."/>
            <person name="Ong R.C."/>
            <person name="Putra M."/>
            <person name="Sireger I.Z."/>
            <person name="Indrioko S."/>
            <person name="Kosugi Y."/>
            <person name="Izuno A."/>
            <person name="Isagi Y."/>
            <person name="Lee S.L."/>
            <person name="Shimizu K.K."/>
        </authorList>
    </citation>
    <scope>NUCLEOTIDE SEQUENCE [LARGE SCALE GENOMIC DNA]</scope>
    <source>
        <strain evidence="2">214</strain>
    </source>
</reference>
<gene>
    <name evidence="2" type="ORF">SLEP1_g27381</name>
</gene>
<evidence type="ECO:0000313" key="2">
    <source>
        <dbReference type="EMBL" id="GKV16790.1"/>
    </source>
</evidence>
<dbReference type="EMBL" id="BPVZ01000046">
    <property type="protein sequence ID" value="GKV16790.1"/>
    <property type="molecule type" value="Genomic_DNA"/>
</dbReference>